<feature type="compositionally biased region" description="Basic and acidic residues" evidence="1">
    <location>
        <begin position="318"/>
        <end position="327"/>
    </location>
</feature>
<evidence type="ECO:0000256" key="1">
    <source>
        <dbReference type="SAM" id="MobiDB-lite"/>
    </source>
</evidence>
<feature type="compositionally biased region" description="Polar residues" evidence="1">
    <location>
        <begin position="67"/>
        <end position="78"/>
    </location>
</feature>
<dbReference type="Proteomes" id="UP000799118">
    <property type="component" value="Unassembled WGS sequence"/>
</dbReference>
<evidence type="ECO:0000313" key="2">
    <source>
        <dbReference type="EMBL" id="KAE9404213.1"/>
    </source>
</evidence>
<feature type="compositionally biased region" description="Basic and acidic residues" evidence="1">
    <location>
        <begin position="262"/>
        <end position="273"/>
    </location>
</feature>
<dbReference type="AlphaFoldDB" id="A0A6A4I2N4"/>
<sequence length="457" mass="50326">MKSRRRSPREERDRRSRSRSRSRSMSWSPSGRVNPSSTSRQRAMGEGVRRSPSFELSSHPTEHVTGTRMSEQSSTLSRLSVRGDFRSKGKRKADSDVPISFELASSRNSRFLERNDSPHSSSAKGKEKADSLDHISSEPASEVEQVTQVPYAVTSSAVPNNKPARILNLRALVQSHVSTDEKVPVTRSAPSLSIEGQGGLSSSLPMSKFGVSVEDAVPQLRIKGQGKPSSSSQLSPPSLLSRLSDTHLGEENVPVSTVLPSNDHRHLDGDEQPRPFPPSSERMSSLTALSGRHDTTGRVRDHRTVSQEIGNIGPIKAGDSDIDHDSRVSSQKYQASASNRDSEEVHPPHVASRFTYEARMNGGKLGSDPRPSSSSVSTVNTRLLQRLEEEKRYLQENNPTPLSPTTLEDSVEIVVGMEDLSSSVSIDSQDMETKLRTRARLRMRLASEKRAFREKSS</sequence>
<gene>
    <name evidence="2" type="ORF">BT96DRAFT_432788</name>
</gene>
<name>A0A6A4I2N4_9AGAR</name>
<reference evidence="2" key="1">
    <citation type="journal article" date="2019" name="Environ. Microbiol.">
        <title>Fungal ecological strategies reflected in gene transcription - a case study of two litter decomposers.</title>
        <authorList>
            <person name="Barbi F."/>
            <person name="Kohler A."/>
            <person name="Barry K."/>
            <person name="Baskaran P."/>
            <person name="Daum C."/>
            <person name="Fauchery L."/>
            <person name="Ihrmark K."/>
            <person name="Kuo A."/>
            <person name="LaButti K."/>
            <person name="Lipzen A."/>
            <person name="Morin E."/>
            <person name="Grigoriev I.V."/>
            <person name="Henrissat B."/>
            <person name="Lindahl B."/>
            <person name="Martin F."/>
        </authorList>
    </citation>
    <scope>NUCLEOTIDE SEQUENCE</scope>
    <source>
        <strain evidence="2">JB14</strain>
    </source>
</reference>
<feature type="compositionally biased region" description="Basic and acidic residues" evidence="1">
    <location>
        <begin position="81"/>
        <end position="95"/>
    </location>
</feature>
<feature type="compositionally biased region" description="Low complexity" evidence="1">
    <location>
        <begin position="23"/>
        <end position="32"/>
    </location>
</feature>
<protein>
    <submittedName>
        <fullName evidence="2">Uncharacterized protein</fullName>
    </submittedName>
</protein>
<feature type="region of interest" description="Disordered" evidence="1">
    <location>
        <begin position="1"/>
        <end position="147"/>
    </location>
</feature>
<accession>A0A6A4I2N4</accession>
<keyword evidence="3" id="KW-1185">Reference proteome</keyword>
<feature type="compositionally biased region" description="Polar residues" evidence="1">
    <location>
        <begin position="328"/>
        <end position="339"/>
    </location>
</feature>
<organism evidence="2 3">
    <name type="scientific">Gymnopus androsaceus JB14</name>
    <dbReference type="NCBI Taxonomy" id="1447944"/>
    <lineage>
        <taxon>Eukaryota</taxon>
        <taxon>Fungi</taxon>
        <taxon>Dikarya</taxon>
        <taxon>Basidiomycota</taxon>
        <taxon>Agaricomycotina</taxon>
        <taxon>Agaricomycetes</taxon>
        <taxon>Agaricomycetidae</taxon>
        <taxon>Agaricales</taxon>
        <taxon>Marasmiineae</taxon>
        <taxon>Omphalotaceae</taxon>
        <taxon>Gymnopus</taxon>
    </lineage>
</organism>
<feature type="region of interest" description="Disordered" evidence="1">
    <location>
        <begin position="178"/>
        <end position="206"/>
    </location>
</feature>
<evidence type="ECO:0000313" key="3">
    <source>
        <dbReference type="Proteomes" id="UP000799118"/>
    </source>
</evidence>
<dbReference type="EMBL" id="ML769418">
    <property type="protein sequence ID" value="KAE9404213.1"/>
    <property type="molecule type" value="Genomic_DNA"/>
</dbReference>
<proteinExistence type="predicted"/>
<feature type="compositionally biased region" description="Basic and acidic residues" evidence="1">
    <location>
        <begin position="291"/>
        <end position="305"/>
    </location>
</feature>
<feature type="compositionally biased region" description="Low complexity" evidence="1">
    <location>
        <begin position="228"/>
        <end position="243"/>
    </location>
</feature>
<feature type="region of interest" description="Disordered" evidence="1">
    <location>
        <begin position="220"/>
        <end position="346"/>
    </location>
</feature>
<feature type="compositionally biased region" description="Basic and acidic residues" evidence="1">
    <location>
        <begin position="124"/>
        <end position="136"/>
    </location>
</feature>